<dbReference type="GO" id="GO:0005634">
    <property type="term" value="C:nucleus"/>
    <property type="evidence" value="ECO:0007669"/>
    <property type="project" value="UniProtKB-SubCell"/>
</dbReference>
<reference evidence="11 12" key="1">
    <citation type="journal article" date="2021" name="J. Hered.">
        <title>A chromosome-level genome assembly of the parasitoid wasp, Cotesia glomerata (Hymenoptera: Braconidae).</title>
        <authorList>
            <person name="Pinto B.J."/>
            <person name="Weis J.J."/>
            <person name="Gamble T."/>
            <person name="Ode P.J."/>
            <person name="Paul R."/>
            <person name="Zaspel J.M."/>
        </authorList>
    </citation>
    <scope>NUCLEOTIDE SEQUENCE [LARGE SCALE GENOMIC DNA]</scope>
    <source>
        <strain evidence="11">CgM1</strain>
    </source>
</reference>
<evidence type="ECO:0000256" key="6">
    <source>
        <dbReference type="ARBA" id="ARBA00023163"/>
    </source>
</evidence>
<keyword evidence="5" id="KW-0805">Transcription regulation</keyword>
<evidence type="ECO:0000256" key="5">
    <source>
        <dbReference type="ARBA" id="ARBA00023015"/>
    </source>
</evidence>
<evidence type="ECO:0000256" key="1">
    <source>
        <dbReference type="ARBA" id="ARBA00004123"/>
    </source>
</evidence>
<keyword evidence="12" id="KW-1185">Reference proteome</keyword>
<dbReference type="PROSITE" id="PS50808">
    <property type="entry name" value="ZF_BED"/>
    <property type="match status" value="1"/>
</dbReference>
<name>A0AAV7HD32_COTGL</name>
<dbReference type="PANTHER" id="PTHR46481">
    <property type="entry name" value="ZINC FINGER BED DOMAIN-CONTAINING PROTEIN 4"/>
    <property type="match status" value="1"/>
</dbReference>
<dbReference type="PANTHER" id="PTHR46481:SF10">
    <property type="entry name" value="ZINC FINGER BED DOMAIN-CONTAINING PROTEIN 39"/>
    <property type="match status" value="1"/>
</dbReference>
<dbReference type="InterPro" id="IPR036236">
    <property type="entry name" value="Znf_C2H2_sf"/>
</dbReference>
<dbReference type="SUPFAM" id="SSF53098">
    <property type="entry name" value="Ribonuclease H-like"/>
    <property type="match status" value="1"/>
</dbReference>
<dbReference type="SMART" id="SM00614">
    <property type="entry name" value="ZnF_BED"/>
    <property type="match status" value="1"/>
</dbReference>
<keyword evidence="6" id="KW-0804">Transcription</keyword>
<dbReference type="SUPFAM" id="SSF57667">
    <property type="entry name" value="beta-beta-alpha zinc fingers"/>
    <property type="match status" value="1"/>
</dbReference>
<feature type="domain" description="BED-type" evidence="10">
    <location>
        <begin position="41"/>
        <end position="95"/>
    </location>
</feature>
<dbReference type="Pfam" id="PF02892">
    <property type="entry name" value="zf-BED"/>
    <property type="match status" value="1"/>
</dbReference>
<protein>
    <recommendedName>
        <fullName evidence="10">BED-type domain-containing protein</fullName>
    </recommendedName>
</protein>
<evidence type="ECO:0000313" key="12">
    <source>
        <dbReference type="Proteomes" id="UP000826195"/>
    </source>
</evidence>
<evidence type="ECO:0000256" key="2">
    <source>
        <dbReference type="ARBA" id="ARBA00022723"/>
    </source>
</evidence>
<evidence type="ECO:0000256" key="3">
    <source>
        <dbReference type="ARBA" id="ARBA00022771"/>
    </source>
</evidence>
<gene>
    <name evidence="11" type="ORF">KQX54_013083</name>
</gene>
<comment type="caution">
    <text evidence="11">The sequence shown here is derived from an EMBL/GenBank/DDBJ whole genome shotgun (WGS) entry which is preliminary data.</text>
</comment>
<dbReference type="GO" id="GO:0008270">
    <property type="term" value="F:zinc ion binding"/>
    <property type="evidence" value="ECO:0007669"/>
    <property type="project" value="UniProtKB-KW"/>
</dbReference>
<dbReference type="EMBL" id="JAHXZJ010002982">
    <property type="protein sequence ID" value="KAH0535079.1"/>
    <property type="molecule type" value="Genomic_DNA"/>
</dbReference>
<evidence type="ECO:0000313" key="11">
    <source>
        <dbReference type="EMBL" id="KAH0535079.1"/>
    </source>
</evidence>
<feature type="region of interest" description="Disordered" evidence="9">
    <location>
        <begin position="1"/>
        <end position="44"/>
    </location>
</feature>
<keyword evidence="3 8" id="KW-0863">Zinc-finger</keyword>
<evidence type="ECO:0000256" key="8">
    <source>
        <dbReference type="PROSITE-ProRule" id="PRU00027"/>
    </source>
</evidence>
<keyword evidence="2" id="KW-0479">Metal-binding</keyword>
<dbReference type="GO" id="GO:0009791">
    <property type="term" value="P:post-embryonic development"/>
    <property type="evidence" value="ECO:0007669"/>
    <property type="project" value="UniProtKB-ARBA"/>
</dbReference>
<keyword evidence="4" id="KW-0862">Zinc</keyword>
<proteinExistence type="predicted"/>
<sequence>MDVSRSSHDSALAESSENQMEVTVEETSLCSNQNNEKPNQSTRSPAWNYFNLHNDNKERRAICKICSANFKLTSSTTSPMFNHLSAKHKEQYFKTRTTLFRSLAPILYHKTKEKLMNQLKGDIELGLMSMSQFLEKHTGIYLKTELIQMLTEWDLLDTPTVPIYFVTDNGRNISSAISQSGWNHIYCFCYARCIATHFHHSDPARRELKNAQKKLSDHPPLQLLQMVPTCWNSEYEMLEGMVTLRQPLSDVLSVCTKVKSLTESKNDADKSDNENDIPLYFYDKKFPMPHNFRRNILSALKVRFSDISQDSLHRKSTLLDPRYKDFFLSLDDDEKEKEELVKELKEE</sequence>
<evidence type="ECO:0000256" key="7">
    <source>
        <dbReference type="ARBA" id="ARBA00023242"/>
    </source>
</evidence>
<comment type="subcellular location">
    <subcellularLocation>
        <location evidence="1">Nucleus</location>
    </subcellularLocation>
</comment>
<dbReference type="Proteomes" id="UP000826195">
    <property type="component" value="Unassembled WGS sequence"/>
</dbReference>
<evidence type="ECO:0000256" key="9">
    <source>
        <dbReference type="SAM" id="MobiDB-lite"/>
    </source>
</evidence>
<dbReference type="GO" id="GO:0003677">
    <property type="term" value="F:DNA binding"/>
    <property type="evidence" value="ECO:0007669"/>
    <property type="project" value="InterPro"/>
</dbReference>
<keyword evidence="7" id="KW-0539">Nucleus</keyword>
<organism evidence="11 12">
    <name type="scientific">Cotesia glomerata</name>
    <name type="common">Lepidopteran parasitic wasp</name>
    <name type="synonym">Apanteles glomeratus</name>
    <dbReference type="NCBI Taxonomy" id="32391"/>
    <lineage>
        <taxon>Eukaryota</taxon>
        <taxon>Metazoa</taxon>
        <taxon>Ecdysozoa</taxon>
        <taxon>Arthropoda</taxon>
        <taxon>Hexapoda</taxon>
        <taxon>Insecta</taxon>
        <taxon>Pterygota</taxon>
        <taxon>Neoptera</taxon>
        <taxon>Endopterygota</taxon>
        <taxon>Hymenoptera</taxon>
        <taxon>Apocrita</taxon>
        <taxon>Ichneumonoidea</taxon>
        <taxon>Braconidae</taxon>
        <taxon>Microgastrinae</taxon>
        <taxon>Cotesia</taxon>
    </lineage>
</organism>
<feature type="compositionally biased region" description="Polar residues" evidence="9">
    <location>
        <begin position="13"/>
        <end position="44"/>
    </location>
</feature>
<dbReference type="InterPro" id="IPR052035">
    <property type="entry name" value="ZnF_BED_domain_contain"/>
</dbReference>
<dbReference type="InterPro" id="IPR003656">
    <property type="entry name" value="Znf_BED"/>
</dbReference>
<dbReference type="InterPro" id="IPR012337">
    <property type="entry name" value="RNaseH-like_sf"/>
</dbReference>
<accession>A0AAV7HD32</accession>
<dbReference type="AlphaFoldDB" id="A0AAV7HD32"/>
<evidence type="ECO:0000259" key="10">
    <source>
        <dbReference type="PROSITE" id="PS50808"/>
    </source>
</evidence>
<evidence type="ECO:0000256" key="4">
    <source>
        <dbReference type="ARBA" id="ARBA00022833"/>
    </source>
</evidence>